<dbReference type="Gene3D" id="1.10.10.10">
    <property type="entry name" value="Winged helix-like DNA-binding domain superfamily/Winged helix DNA-binding domain"/>
    <property type="match status" value="1"/>
</dbReference>
<dbReference type="InterPro" id="IPR036390">
    <property type="entry name" value="WH_DNA-bd_sf"/>
</dbReference>
<protein>
    <submittedName>
        <fullName evidence="5">Helix-turn-helix domain-containing protein</fullName>
    </submittedName>
</protein>
<keyword evidence="2" id="KW-0238">DNA-binding</keyword>
<dbReference type="SUPFAM" id="SSF46785">
    <property type="entry name" value="Winged helix' DNA-binding domain"/>
    <property type="match status" value="1"/>
</dbReference>
<organism evidence="5 6">
    <name type="scientific">Streptomyces synnematoformans</name>
    <dbReference type="NCBI Taxonomy" id="415721"/>
    <lineage>
        <taxon>Bacteria</taxon>
        <taxon>Bacillati</taxon>
        <taxon>Actinomycetota</taxon>
        <taxon>Actinomycetes</taxon>
        <taxon>Kitasatosporales</taxon>
        <taxon>Streptomycetaceae</taxon>
        <taxon>Streptomyces</taxon>
    </lineage>
</organism>
<dbReference type="PANTHER" id="PTHR33204:SF37">
    <property type="entry name" value="HTH-TYPE TRANSCRIPTIONAL REGULATOR YODB"/>
    <property type="match status" value="1"/>
</dbReference>
<dbReference type="InterPro" id="IPR002577">
    <property type="entry name" value="HTH_HxlR"/>
</dbReference>
<keyword evidence="6" id="KW-1185">Reference proteome</keyword>
<feature type="domain" description="HTH hxlR-type" evidence="4">
    <location>
        <begin position="20"/>
        <end position="118"/>
    </location>
</feature>
<reference evidence="5 6" key="1">
    <citation type="journal article" date="2019" name="Int. J. Syst. Evol. Microbiol.">
        <title>The Global Catalogue of Microorganisms (GCM) 10K type strain sequencing project: providing services to taxonomists for standard genome sequencing and annotation.</title>
        <authorList>
            <consortium name="The Broad Institute Genomics Platform"/>
            <consortium name="The Broad Institute Genome Sequencing Center for Infectious Disease"/>
            <person name="Wu L."/>
            <person name="Ma J."/>
        </authorList>
    </citation>
    <scope>NUCLEOTIDE SEQUENCE [LARGE SCALE GENOMIC DNA]</scope>
    <source>
        <strain evidence="5 6">JCM 15481</strain>
    </source>
</reference>
<evidence type="ECO:0000259" key="4">
    <source>
        <dbReference type="PROSITE" id="PS51118"/>
    </source>
</evidence>
<name>A0ABN2ZFS0_9ACTN</name>
<evidence type="ECO:0000313" key="6">
    <source>
        <dbReference type="Proteomes" id="UP001500443"/>
    </source>
</evidence>
<dbReference type="PANTHER" id="PTHR33204">
    <property type="entry name" value="TRANSCRIPTIONAL REGULATOR, MARR FAMILY"/>
    <property type="match status" value="1"/>
</dbReference>
<dbReference type="RefSeq" id="WP_344292776.1">
    <property type="nucleotide sequence ID" value="NZ_BAAAPF010000234.1"/>
</dbReference>
<accession>A0ABN2ZFS0</accession>
<keyword evidence="3" id="KW-0804">Transcription</keyword>
<evidence type="ECO:0000256" key="3">
    <source>
        <dbReference type="ARBA" id="ARBA00023163"/>
    </source>
</evidence>
<evidence type="ECO:0000256" key="1">
    <source>
        <dbReference type="ARBA" id="ARBA00023015"/>
    </source>
</evidence>
<dbReference type="Proteomes" id="UP001500443">
    <property type="component" value="Unassembled WGS sequence"/>
</dbReference>
<dbReference type="Pfam" id="PF01638">
    <property type="entry name" value="HxlR"/>
    <property type="match status" value="1"/>
</dbReference>
<proteinExistence type="predicted"/>
<dbReference type="EMBL" id="BAAAPF010000234">
    <property type="protein sequence ID" value="GAA2141515.1"/>
    <property type="molecule type" value="Genomic_DNA"/>
</dbReference>
<keyword evidence="1" id="KW-0805">Transcription regulation</keyword>
<dbReference type="PROSITE" id="PS51118">
    <property type="entry name" value="HTH_HXLR"/>
    <property type="match status" value="1"/>
</dbReference>
<sequence length="129" mass="14069">MKVSEEVGLRGFPDVIEPDCPARNILEHVVSRWGVLVLLALQDGTMRFSALRRRIGGVSEKMLAQTLQTLERDGLVLREAKPVIPPHVEYSLSPLGGQAARLVRPLAVWANDSVAEVATARAGYDTARA</sequence>
<gene>
    <name evidence="5" type="ORF">GCM10009802_52050</name>
</gene>
<evidence type="ECO:0000256" key="2">
    <source>
        <dbReference type="ARBA" id="ARBA00023125"/>
    </source>
</evidence>
<evidence type="ECO:0000313" key="5">
    <source>
        <dbReference type="EMBL" id="GAA2141515.1"/>
    </source>
</evidence>
<dbReference type="InterPro" id="IPR036388">
    <property type="entry name" value="WH-like_DNA-bd_sf"/>
</dbReference>
<comment type="caution">
    <text evidence="5">The sequence shown here is derived from an EMBL/GenBank/DDBJ whole genome shotgun (WGS) entry which is preliminary data.</text>
</comment>